<reference evidence="2" key="1">
    <citation type="journal article" date="2014" name="Front. Microbiol.">
        <title>High frequency of phylogenetically diverse reductive dehalogenase-homologous genes in deep subseafloor sedimentary metagenomes.</title>
        <authorList>
            <person name="Kawai M."/>
            <person name="Futagami T."/>
            <person name="Toyoda A."/>
            <person name="Takaki Y."/>
            <person name="Nishi S."/>
            <person name="Hori S."/>
            <person name="Arai W."/>
            <person name="Tsubouchi T."/>
            <person name="Morono Y."/>
            <person name="Uchiyama I."/>
            <person name="Ito T."/>
            <person name="Fujiyama A."/>
            <person name="Inagaki F."/>
            <person name="Takami H."/>
        </authorList>
    </citation>
    <scope>NUCLEOTIDE SEQUENCE</scope>
    <source>
        <strain evidence="2">Expedition CK06-06</strain>
    </source>
</reference>
<accession>X1VDK3</accession>
<evidence type="ECO:0000313" key="2">
    <source>
        <dbReference type="EMBL" id="GAJ12041.1"/>
    </source>
</evidence>
<organism evidence="2">
    <name type="scientific">marine sediment metagenome</name>
    <dbReference type="NCBI Taxonomy" id="412755"/>
    <lineage>
        <taxon>unclassified sequences</taxon>
        <taxon>metagenomes</taxon>
        <taxon>ecological metagenomes</taxon>
    </lineage>
</organism>
<proteinExistence type="predicted"/>
<name>X1VDK3_9ZZZZ</name>
<evidence type="ECO:0008006" key="3">
    <source>
        <dbReference type="Google" id="ProtNLM"/>
    </source>
</evidence>
<feature type="region of interest" description="Disordered" evidence="1">
    <location>
        <begin position="135"/>
        <end position="154"/>
    </location>
</feature>
<gene>
    <name evidence="2" type="ORF">S12H4_42136</name>
</gene>
<feature type="compositionally biased region" description="Polar residues" evidence="1">
    <location>
        <begin position="139"/>
        <end position="154"/>
    </location>
</feature>
<protein>
    <recommendedName>
        <fullName evidence="3">Phage tail collar domain-containing protein</fullName>
    </recommendedName>
</protein>
<dbReference type="SUPFAM" id="SSF88874">
    <property type="entry name" value="Receptor-binding domain of short tail fibre protein gp12"/>
    <property type="match status" value="1"/>
</dbReference>
<sequence>MSLLIPYKPAVTSGLIGLWHGTIVNIPAGWLICDGNNGTPNLLAKFVEGVATAATNPGTTGGAKAKTTAGHYHAGPSHTHSTPSHALTLSEMPAHSHLISAWGEYGAAKTVCMGVEVGNLKDVGMQVVGGSAAHAHGNTGASGTQNTGSKTDSISDIRPPFYDIAFIMKT</sequence>
<evidence type="ECO:0000256" key="1">
    <source>
        <dbReference type="SAM" id="MobiDB-lite"/>
    </source>
</evidence>
<feature type="region of interest" description="Disordered" evidence="1">
    <location>
        <begin position="56"/>
        <end position="85"/>
    </location>
</feature>
<feature type="compositionally biased region" description="Low complexity" evidence="1">
    <location>
        <begin position="56"/>
        <end position="70"/>
    </location>
</feature>
<dbReference type="AlphaFoldDB" id="X1VDK3"/>
<comment type="caution">
    <text evidence="2">The sequence shown here is derived from an EMBL/GenBank/DDBJ whole genome shotgun (WGS) entry which is preliminary data.</text>
</comment>
<dbReference type="EMBL" id="BARW01025753">
    <property type="protein sequence ID" value="GAJ12041.1"/>
    <property type="molecule type" value="Genomic_DNA"/>
</dbReference>
<dbReference type="CDD" id="cd22641">
    <property type="entry name" value="C24-like"/>
    <property type="match status" value="1"/>
</dbReference>